<name>A0A834P7W8_VESPE</name>
<keyword evidence="2" id="KW-1185">Reference proteome</keyword>
<gene>
    <name evidence="1" type="ORF">H0235_004663</name>
</gene>
<reference evidence="1" key="1">
    <citation type="journal article" date="2020" name="G3 (Bethesda)">
        <title>High-Quality Assemblies for Three Invasive Social Wasps from the &lt;i&gt;Vespula&lt;/i&gt; Genus.</title>
        <authorList>
            <person name="Harrop T.W.R."/>
            <person name="Guhlin J."/>
            <person name="McLaughlin G.M."/>
            <person name="Permina E."/>
            <person name="Stockwell P."/>
            <person name="Gilligan J."/>
            <person name="Le Lec M.F."/>
            <person name="Gruber M.A.M."/>
            <person name="Quinn O."/>
            <person name="Lovegrove M."/>
            <person name="Duncan E.J."/>
            <person name="Remnant E.J."/>
            <person name="Van Eeckhoven J."/>
            <person name="Graham B."/>
            <person name="Knapp R.A."/>
            <person name="Langford K.W."/>
            <person name="Kronenberg Z."/>
            <person name="Press M.O."/>
            <person name="Eacker S.M."/>
            <person name="Wilson-Rankin E.E."/>
            <person name="Purcell J."/>
            <person name="Lester P.J."/>
            <person name="Dearden P.K."/>
        </authorList>
    </citation>
    <scope>NUCLEOTIDE SEQUENCE</scope>
    <source>
        <strain evidence="1">Volc-1</strain>
    </source>
</reference>
<dbReference type="AlphaFoldDB" id="A0A834P7W8"/>
<evidence type="ECO:0000313" key="1">
    <source>
        <dbReference type="EMBL" id="KAF7431739.1"/>
    </source>
</evidence>
<sequence>MEENDPKVGPRRANNCEQLPYISSWLRIASVVALSTAYYHYSTGKTIVFVIPRVGLYLRFAIALVLQSLETPSVALNQAGIPPSISQPEAFLPYISISALDRPPPQLDARTTFPPGKLIERIKIKEVITTSEYYPENQKENFFNCELHIVFHVSAFSNDIEL</sequence>
<protein>
    <submittedName>
        <fullName evidence="1">Uncharacterized protein</fullName>
    </submittedName>
</protein>
<dbReference type="Proteomes" id="UP000600918">
    <property type="component" value="Unassembled WGS sequence"/>
</dbReference>
<accession>A0A834P7W8</accession>
<comment type="caution">
    <text evidence="1">The sequence shown here is derived from an EMBL/GenBank/DDBJ whole genome shotgun (WGS) entry which is preliminary data.</text>
</comment>
<evidence type="ECO:0000313" key="2">
    <source>
        <dbReference type="Proteomes" id="UP000600918"/>
    </source>
</evidence>
<dbReference type="EMBL" id="JACSDY010000003">
    <property type="protein sequence ID" value="KAF7431739.1"/>
    <property type="molecule type" value="Genomic_DNA"/>
</dbReference>
<proteinExistence type="predicted"/>
<organism evidence="1 2">
    <name type="scientific">Vespula pensylvanica</name>
    <name type="common">Western yellow jacket</name>
    <name type="synonym">Wasp</name>
    <dbReference type="NCBI Taxonomy" id="30213"/>
    <lineage>
        <taxon>Eukaryota</taxon>
        <taxon>Metazoa</taxon>
        <taxon>Ecdysozoa</taxon>
        <taxon>Arthropoda</taxon>
        <taxon>Hexapoda</taxon>
        <taxon>Insecta</taxon>
        <taxon>Pterygota</taxon>
        <taxon>Neoptera</taxon>
        <taxon>Endopterygota</taxon>
        <taxon>Hymenoptera</taxon>
        <taxon>Apocrita</taxon>
        <taxon>Aculeata</taxon>
        <taxon>Vespoidea</taxon>
        <taxon>Vespidae</taxon>
        <taxon>Vespinae</taxon>
        <taxon>Vespula</taxon>
    </lineage>
</organism>